<reference evidence="1" key="1">
    <citation type="submission" date="2023-10" db="EMBL/GenBank/DDBJ databases">
        <title>Genome assemblies of two species of porcelain crab, Petrolisthes cinctipes and Petrolisthes manimaculis (Anomura: Porcellanidae).</title>
        <authorList>
            <person name="Angst P."/>
        </authorList>
    </citation>
    <scope>NUCLEOTIDE SEQUENCE</scope>
    <source>
        <strain evidence="1">PB745_01</strain>
        <tissue evidence="1">Gill</tissue>
    </source>
</reference>
<proteinExistence type="predicted"/>
<evidence type="ECO:0000313" key="1">
    <source>
        <dbReference type="EMBL" id="KAK3853975.1"/>
    </source>
</evidence>
<name>A0AAE1BS98_PETCI</name>
<organism evidence="1 2">
    <name type="scientific">Petrolisthes cinctipes</name>
    <name type="common">Flat porcelain crab</name>
    <dbReference type="NCBI Taxonomy" id="88211"/>
    <lineage>
        <taxon>Eukaryota</taxon>
        <taxon>Metazoa</taxon>
        <taxon>Ecdysozoa</taxon>
        <taxon>Arthropoda</taxon>
        <taxon>Crustacea</taxon>
        <taxon>Multicrustacea</taxon>
        <taxon>Malacostraca</taxon>
        <taxon>Eumalacostraca</taxon>
        <taxon>Eucarida</taxon>
        <taxon>Decapoda</taxon>
        <taxon>Pleocyemata</taxon>
        <taxon>Anomura</taxon>
        <taxon>Galatheoidea</taxon>
        <taxon>Porcellanidae</taxon>
        <taxon>Petrolisthes</taxon>
    </lineage>
</organism>
<comment type="caution">
    <text evidence="1">The sequence shown here is derived from an EMBL/GenBank/DDBJ whole genome shotgun (WGS) entry which is preliminary data.</text>
</comment>
<dbReference type="EMBL" id="JAWQEG010006751">
    <property type="protein sequence ID" value="KAK3853975.1"/>
    <property type="molecule type" value="Genomic_DNA"/>
</dbReference>
<dbReference type="Proteomes" id="UP001286313">
    <property type="component" value="Unassembled WGS sequence"/>
</dbReference>
<sequence length="75" mass="8681">MTQHKPSIFKTTQAFSEHPYHITSLQPSLHCTRMIEYGMCTEEVLMLPEVCINLMTCGAVIYFLPPRHTPTWQTI</sequence>
<dbReference type="AlphaFoldDB" id="A0AAE1BS98"/>
<protein>
    <submittedName>
        <fullName evidence="1">Uncharacterized protein</fullName>
    </submittedName>
</protein>
<evidence type="ECO:0000313" key="2">
    <source>
        <dbReference type="Proteomes" id="UP001286313"/>
    </source>
</evidence>
<keyword evidence="2" id="KW-1185">Reference proteome</keyword>
<gene>
    <name evidence="1" type="ORF">Pcinc_039512</name>
</gene>
<accession>A0AAE1BS98</accession>